<accession>A0A392UU31</accession>
<sequence length="39" mass="4226">MPSQKHSGKPPAHSLTKNYCPPSRKLYEVTIVLTTNGSG</sequence>
<feature type="non-terminal residue" evidence="2">
    <location>
        <position position="39"/>
    </location>
</feature>
<evidence type="ECO:0000313" key="2">
    <source>
        <dbReference type="EMBL" id="MCI75295.1"/>
    </source>
</evidence>
<evidence type="ECO:0000313" key="3">
    <source>
        <dbReference type="Proteomes" id="UP000265520"/>
    </source>
</evidence>
<dbReference type="EMBL" id="LXQA010879198">
    <property type="protein sequence ID" value="MCI75295.1"/>
    <property type="molecule type" value="Genomic_DNA"/>
</dbReference>
<dbReference type="Proteomes" id="UP000265520">
    <property type="component" value="Unassembled WGS sequence"/>
</dbReference>
<evidence type="ECO:0000256" key="1">
    <source>
        <dbReference type="SAM" id="MobiDB-lite"/>
    </source>
</evidence>
<reference evidence="2 3" key="1">
    <citation type="journal article" date="2018" name="Front. Plant Sci.">
        <title>Red Clover (Trifolium pratense) and Zigzag Clover (T. medium) - A Picture of Genomic Similarities and Differences.</title>
        <authorList>
            <person name="Dluhosova J."/>
            <person name="Istvanek J."/>
            <person name="Nedelnik J."/>
            <person name="Repkova J."/>
        </authorList>
    </citation>
    <scope>NUCLEOTIDE SEQUENCE [LARGE SCALE GENOMIC DNA]</scope>
    <source>
        <strain evidence="3">cv. 10/8</strain>
        <tissue evidence="2">Leaf</tissue>
    </source>
</reference>
<organism evidence="2 3">
    <name type="scientific">Trifolium medium</name>
    <dbReference type="NCBI Taxonomy" id="97028"/>
    <lineage>
        <taxon>Eukaryota</taxon>
        <taxon>Viridiplantae</taxon>
        <taxon>Streptophyta</taxon>
        <taxon>Embryophyta</taxon>
        <taxon>Tracheophyta</taxon>
        <taxon>Spermatophyta</taxon>
        <taxon>Magnoliopsida</taxon>
        <taxon>eudicotyledons</taxon>
        <taxon>Gunneridae</taxon>
        <taxon>Pentapetalae</taxon>
        <taxon>rosids</taxon>
        <taxon>fabids</taxon>
        <taxon>Fabales</taxon>
        <taxon>Fabaceae</taxon>
        <taxon>Papilionoideae</taxon>
        <taxon>50 kb inversion clade</taxon>
        <taxon>NPAAA clade</taxon>
        <taxon>Hologalegina</taxon>
        <taxon>IRL clade</taxon>
        <taxon>Trifolieae</taxon>
        <taxon>Trifolium</taxon>
    </lineage>
</organism>
<comment type="caution">
    <text evidence="2">The sequence shown here is derived from an EMBL/GenBank/DDBJ whole genome shotgun (WGS) entry which is preliminary data.</text>
</comment>
<protein>
    <submittedName>
        <fullName evidence="2">Uncharacterized protein</fullName>
    </submittedName>
</protein>
<proteinExistence type="predicted"/>
<feature type="region of interest" description="Disordered" evidence="1">
    <location>
        <begin position="1"/>
        <end position="20"/>
    </location>
</feature>
<name>A0A392UU31_9FABA</name>
<keyword evidence="3" id="KW-1185">Reference proteome</keyword>
<dbReference type="AlphaFoldDB" id="A0A392UU31"/>